<dbReference type="AlphaFoldDB" id="A0A642VBY7"/>
<evidence type="ECO:0000313" key="3">
    <source>
        <dbReference type="Proteomes" id="UP000761534"/>
    </source>
</evidence>
<dbReference type="Proteomes" id="UP000761534">
    <property type="component" value="Unassembled WGS sequence"/>
</dbReference>
<dbReference type="EMBL" id="SWFS01000151">
    <property type="protein sequence ID" value="KAA8915681.1"/>
    <property type="molecule type" value="Genomic_DNA"/>
</dbReference>
<evidence type="ECO:0000259" key="1">
    <source>
        <dbReference type="Pfam" id="PF17171"/>
    </source>
</evidence>
<dbReference type="Pfam" id="PF17171">
    <property type="entry name" value="GST_C_6"/>
    <property type="match status" value="1"/>
</dbReference>
<name>A0A642VBY7_9ASCO</name>
<proteinExistence type="predicted"/>
<accession>A0A642VBY7</accession>
<comment type="caution">
    <text evidence="2">The sequence shown here is derived from an EMBL/GenBank/DDBJ whole genome shotgun (WGS) entry which is preliminary data.</text>
</comment>
<dbReference type="VEuPathDB" id="FungiDB:TRICI_002193"/>
<feature type="domain" description="Metaxin glutathione S-transferase" evidence="1">
    <location>
        <begin position="203"/>
        <end position="264"/>
    </location>
</feature>
<dbReference type="OrthoDB" id="198787at2759"/>
<evidence type="ECO:0000313" key="2">
    <source>
        <dbReference type="EMBL" id="KAA8915681.1"/>
    </source>
</evidence>
<dbReference type="InterPro" id="IPR033468">
    <property type="entry name" value="Metaxin_GST"/>
</dbReference>
<dbReference type="Gene3D" id="1.20.1050.10">
    <property type="match status" value="1"/>
</dbReference>
<dbReference type="SUPFAM" id="SSF47616">
    <property type="entry name" value="GST C-terminal domain-like"/>
    <property type="match status" value="1"/>
</dbReference>
<protein>
    <recommendedName>
        <fullName evidence="1">Metaxin glutathione S-transferase domain-containing protein</fullName>
    </recommendedName>
</protein>
<dbReference type="InterPro" id="IPR036282">
    <property type="entry name" value="Glutathione-S-Trfase_C_sf"/>
</dbReference>
<sequence>MMAVPGPVRRLFGAFPLETRPAIAVDNKEVQEAGSPLTLYVYNLSDDGVCTDPEGLECQAVFRQNGQKPLVLTSSLHVCSKGRLPYMVERQRDKVRVYNEAKSIDGNVVKQGQVYLTLIKVALGDAWKMTLLDPENEQVKRQLYGCNREPESLRFFASKEITQLFLTQLESRHAPFVNHCRSWLFNWKAPLVETTCAEVMEQADECLDVFETLLDDRQFLHEDQIGREDIMLFSYIYLITTYLDQSPLNDLVQKRPSLVAHSKNVYKALFNL</sequence>
<gene>
    <name evidence="2" type="ORF">TRICI_002193</name>
</gene>
<keyword evidence="3" id="KW-1185">Reference proteome</keyword>
<reference evidence="2" key="1">
    <citation type="journal article" date="2019" name="G3 (Bethesda)">
        <title>Genome Assemblies of Two Rare Opportunistic Yeast Pathogens: Diutina rugosa (syn. Candida rugosa) and Trichomonascus ciferrii (syn. Candida ciferrii).</title>
        <authorList>
            <person name="Mixao V."/>
            <person name="Saus E."/>
            <person name="Hansen A.P."/>
            <person name="Lass-Florl C."/>
            <person name="Gabaldon T."/>
        </authorList>
    </citation>
    <scope>NUCLEOTIDE SEQUENCE</scope>
    <source>
        <strain evidence="2">CBS 4856</strain>
    </source>
</reference>
<organism evidence="2 3">
    <name type="scientific">Trichomonascus ciferrii</name>
    <dbReference type="NCBI Taxonomy" id="44093"/>
    <lineage>
        <taxon>Eukaryota</taxon>
        <taxon>Fungi</taxon>
        <taxon>Dikarya</taxon>
        <taxon>Ascomycota</taxon>
        <taxon>Saccharomycotina</taxon>
        <taxon>Dipodascomycetes</taxon>
        <taxon>Dipodascales</taxon>
        <taxon>Trichomonascaceae</taxon>
        <taxon>Trichomonascus</taxon>
        <taxon>Trichomonascus ciferrii complex</taxon>
    </lineage>
</organism>